<reference evidence="1 2" key="1">
    <citation type="journal article" date="2011" name="Genome Biol. Evol.">
        <title>Integration of the genetic map and genome assembly of fugu facilitates insights into distinct features of genome evolution in teleosts and mammals.</title>
        <authorList>
            <person name="Kai W."/>
            <person name="Kikuchi K."/>
            <person name="Tohari S."/>
            <person name="Chew A.K."/>
            <person name="Tay A."/>
            <person name="Fujiwara A."/>
            <person name="Hosoya S."/>
            <person name="Suetake H."/>
            <person name="Naruse K."/>
            <person name="Brenner S."/>
            <person name="Suzuki Y."/>
            <person name="Venkatesh B."/>
        </authorList>
    </citation>
    <scope>NUCLEOTIDE SEQUENCE [LARGE SCALE GENOMIC DNA]</scope>
</reference>
<evidence type="ECO:0000313" key="1">
    <source>
        <dbReference type="Ensembl" id="ENSTRUP00000081741.1"/>
    </source>
</evidence>
<name>A0A674P7A9_TAKRU</name>
<dbReference type="Proteomes" id="UP000005226">
    <property type="component" value="Chromosome 9"/>
</dbReference>
<reference evidence="1" key="2">
    <citation type="submission" date="2025-08" db="UniProtKB">
        <authorList>
            <consortium name="Ensembl"/>
        </authorList>
    </citation>
    <scope>IDENTIFICATION</scope>
</reference>
<accession>A0A674P7A9</accession>
<reference evidence="1" key="3">
    <citation type="submission" date="2025-09" db="UniProtKB">
        <authorList>
            <consortium name="Ensembl"/>
        </authorList>
    </citation>
    <scope>IDENTIFICATION</scope>
</reference>
<evidence type="ECO:0000313" key="2">
    <source>
        <dbReference type="Proteomes" id="UP000005226"/>
    </source>
</evidence>
<protein>
    <submittedName>
        <fullName evidence="1">Uncharacterized protein</fullName>
    </submittedName>
</protein>
<sequence>TTACSLHPGEQKCSHQRGHRSFRLLINDLRQTGVSTNQAHCTCSERFLKLSWMILVASLMLKLFRHSVEVTGPIRNHQRLDTDRSL</sequence>
<organism evidence="1 2">
    <name type="scientific">Takifugu rubripes</name>
    <name type="common">Japanese pufferfish</name>
    <name type="synonym">Fugu rubripes</name>
    <dbReference type="NCBI Taxonomy" id="31033"/>
    <lineage>
        <taxon>Eukaryota</taxon>
        <taxon>Metazoa</taxon>
        <taxon>Chordata</taxon>
        <taxon>Craniata</taxon>
        <taxon>Vertebrata</taxon>
        <taxon>Euteleostomi</taxon>
        <taxon>Actinopterygii</taxon>
        <taxon>Neopterygii</taxon>
        <taxon>Teleostei</taxon>
        <taxon>Neoteleostei</taxon>
        <taxon>Acanthomorphata</taxon>
        <taxon>Eupercaria</taxon>
        <taxon>Tetraodontiformes</taxon>
        <taxon>Tetradontoidea</taxon>
        <taxon>Tetraodontidae</taxon>
        <taxon>Takifugu</taxon>
    </lineage>
</organism>
<dbReference type="Ensembl" id="ENSTRUT00000090511.1">
    <property type="protein sequence ID" value="ENSTRUP00000081741.1"/>
    <property type="gene ID" value="ENSTRUG00000029018.1"/>
</dbReference>
<dbReference type="InParanoid" id="A0A674P7A9"/>
<proteinExistence type="predicted"/>
<dbReference type="AlphaFoldDB" id="A0A674P7A9"/>
<keyword evidence="2" id="KW-1185">Reference proteome</keyword>